<dbReference type="AlphaFoldDB" id="A0AAD3XGE7"/>
<gene>
    <name evidence="1" type="ORF">Nepgr_005513</name>
</gene>
<organism evidence="1 2">
    <name type="scientific">Nepenthes gracilis</name>
    <name type="common">Slender pitcher plant</name>
    <dbReference type="NCBI Taxonomy" id="150966"/>
    <lineage>
        <taxon>Eukaryota</taxon>
        <taxon>Viridiplantae</taxon>
        <taxon>Streptophyta</taxon>
        <taxon>Embryophyta</taxon>
        <taxon>Tracheophyta</taxon>
        <taxon>Spermatophyta</taxon>
        <taxon>Magnoliopsida</taxon>
        <taxon>eudicotyledons</taxon>
        <taxon>Gunneridae</taxon>
        <taxon>Pentapetalae</taxon>
        <taxon>Caryophyllales</taxon>
        <taxon>Nepenthaceae</taxon>
        <taxon>Nepenthes</taxon>
    </lineage>
</organism>
<name>A0AAD3XGE7_NEPGR</name>
<dbReference type="Proteomes" id="UP001279734">
    <property type="component" value="Unassembled WGS sequence"/>
</dbReference>
<keyword evidence="2" id="KW-1185">Reference proteome</keyword>
<protein>
    <submittedName>
        <fullName evidence="1">Uncharacterized protein</fullName>
    </submittedName>
</protein>
<evidence type="ECO:0000313" key="2">
    <source>
        <dbReference type="Proteomes" id="UP001279734"/>
    </source>
</evidence>
<dbReference type="EMBL" id="BSYO01000004">
    <property type="protein sequence ID" value="GMH03674.1"/>
    <property type="molecule type" value="Genomic_DNA"/>
</dbReference>
<accession>A0AAD3XGE7</accession>
<reference evidence="1" key="1">
    <citation type="submission" date="2023-05" db="EMBL/GenBank/DDBJ databases">
        <title>Nepenthes gracilis genome sequencing.</title>
        <authorList>
            <person name="Fukushima K."/>
        </authorList>
    </citation>
    <scope>NUCLEOTIDE SEQUENCE</scope>
    <source>
        <strain evidence="1">SING2019-196</strain>
    </source>
</reference>
<proteinExistence type="predicted"/>
<comment type="caution">
    <text evidence="1">The sequence shown here is derived from an EMBL/GenBank/DDBJ whole genome shotgun (WGS) entry which is preliminary data.</text>
</comment>
<evidence type="ECO:0000313" key="1">
    <source>
        <dbReference type="EMBL" id="GMH03674.1"/>
    </source>
</evidence>
<sequence length="93" mass="10727">MTLEDYTKKHTRTAIAYIRKGSRSANHESIFSYSQGVHLFQSMKRKVLTTQMQCRGLHFYPYSHSSNSGADTVALRISSLQTLFLLFKSDHRL</sequence>